<feature type="repeat" description="WD" evidence="5">
    <location>
        <begin position="236"/>
        <end position="277"/>
    </location>
</feature>
<feature type="repeat" description="WD" evidence="5">
    <location>
        <begin position="152"/>
        <end position="194"/>
    </location>
</feature>
<evidence type="ECO:0000256" key="3">
    <source>
        <dbReference type="ARBA" id="ARBA00022737"/>
    </source>
</evidence>
<dbReference type="SMART" id="SM00320">
    <property type="entry name" value="WD40"/>
    <property type="match status" value="7"/>
</dbReference>
<dbReference type="PROSITE" id="PS50082">
    <property type="entry name" value="WD_REPEATS_2"/>
    <property type="match status" value="7"/>
</dbReference>
<dbReference type="SUPFAM" id="SSF50978">
    <property type="entry name" value="WD40 repeat-like"/>
    <property type="match status" value="1"/>
</dbReference>
<evidence type="ECO:0000313" key="6">
    <source>
        <dbReference type="Proteomes" id="UP001652625"/>
    </source>
</evidence>
<accession>A0ABM4BRN9</accession>
<dbReference type="InterPro" id="IPR036322">
    <property type="entry name" value="WD40_repeat_dom_sf"/>
</dbReference>
<organism evidence="6 7">
    <name type="scientific">Hydra vulgaris</name>
    <name type="common">Hydra</name>
    <name type="synonym">Hydra attenuata</name>
    <dbReference type="NCBI Taxonomy" id="6087"/>
    <lineage>
        <taxon>Eukaryota</taxon>
        <taxon>Metazoa</taxon>
        <taxon>Cnidaria</taxon>
        <taxon>Hydrozoa</taxon>
        <taxon>Hydroidolina</taxon>
        <taxon>Anthoathecata</taxon>
        <taxon>Aplanulata</taxon>
        <taxon>Hydridae</taxon>
        <taxon>Hydra</taxon>
    </lineage>
</organism>
<keyword evidence="7" id="KW-0687">Ribonucleoprotein</keyword>
<feature type="repeat" description="WD" evidence="5">
    <location>
        <begin position="297"/>
        <end position="327"/>
    </location>
</feature>
<dbReference type="InterPro" id="IPR015943">
    <property type="entry name" value="WD40/YVTN_repeat-like_dom_sf"/>
</dbReference>
<feature type="repeat" description="WD" evidence="5">
    <location>
        <begin position="110"/>
        <end position="151"/>
    </location>
</feature>
<reference evidence="7" key="1">
    <citation type="submission" date="2025-08" db="UniProtKB">
        <authorList>
            <consortium name="RefSeq"/>
        </authorList>
    </citation>
    <scope>IDENTIFICATION</scope>
</reference>
<dbReference type="GeneID" id="100199715"/>
<evidence type="ECO:0000256" key="4">
    <source>
        <dbReference type="ARBA" id="ARBA00023187"/>
    </source>
</evidence>
<proteinExistence type="predicted"/>
<dbReference type="Pfam" id="PF00400">
    <property type="entry name" value="WD40"/>
    <property type="match status" value="7"/>
</dbReference>
<feature type="repeat" description="WD" evidence="5">
    <location>
        <begin position="328"/>
        <end position="364"/>
    </location>
</feature>
<dbReference type="GO" id="GO:1990904">
    <property type="term" value="C:ribonucleoprotein complex"/>
    <property type="evidence" value="ECO:0007669"/>
    <property type="project" value="UniProtKB-KW"/>
</dbReference>
<dbReference type="PANTHER" id="PTHR44006:SF1">
    <property type="entry name" value="U5 SMALL NUCLEAR RIBONUCLEOPROTEIN 40 KDA PROTEIN"/>
    <property type="match status" value="1"/>
</dbReference>
<evidence type="ECO:0000313" key="7">
    <source>
        <dbReference type="RefSeq" id="XP_065651823.1"/>
    </source>
</evidence>
<keyword evidence="6" id="KW-1185">Reference proteome</keyword>
<dbReference type="PRINTS" id="PR00320">
    <property type="entry name" value="GPROTEINBRPT"/>
</dbReference>
<keyword evidence="4" id="KW-0508">mRNA splicing</keyword>
<dbReference type="Proteomes" id="UP001652625">
    <property type="component" value="Chromosome 04"/>
</dbReference>
<keyword evidence="3" id="KW-0677">Repeat</keyword>
<dbReference type="RefSeq" id="XP_065651823.1">
    <property type="nucleotide sequence ID" value="XM_065795751.1"/>
</dbReference>
<dbReference type="InterPro" id="IPR052234">
    <property type="entry name" value="U5_snRNP_Component"/>
</dbReference>
<protein>
    <submittedName>
        <fullName evidence="7">U5 small nuclear ribonucleoprotein 40 kDa protein isoform X2</fullName>
    </submittedName>
</protein>
<dbReference type="CDD" id="cd00200">
    <property type="entry name" value="WD40"/>
    <property type="match status" value="1"/>
</dbReference>
<feature type="repeat" description="WD" evidence="5">
    <location>
        <begin position="194"/>
        <end position="235"/>
    </location>
</feature>
<dbReference type="PROSITE" id="PS50294">
    <property type="entry name" value="WD_REPEATS_REGION"/>
    <property type="match status" value="5"/>
</dbReference>
<keyword evidence="1 5" id="KW-0853">WD repeat</keyword>
<dbReference type="InterPro" id="IPR001680">
    <property type="entry name" value="WD40_rpt"/>
</dbReference>
<evidence type="ECO:0000256" key="1">
    <source>
        <dbReference type="ARBA" id="ARBA00022574"/>
    </source>
</evidence>
<sequence>MMELPVEAGTKRRYDFGGNDIMEVTGFGQLVPVTKKQKDEVALLNEQQANLTTLPRSSNLQAPIMLLTGHAGEVFCSRFHPSGQTLASAGFDRLIHLWNVYDDCNNFAILKGHTGAILDLHYTPDGETLVTCSSDKTIALWDYETGIKVKKYKGHASFVNSCCPARRGPEIVISGSDDCTIKIWDRRLKTSVQTFQNTYPVTAVCFNDTTSQFMSGGIDNVIKVWDLRKNDIMFKMQGHTDSVTGFRLSPDGSFLLSNAMDNTVRVWDIRAFAPVERCLKVFSGITHNFEKNLLKCAWSPDGRYISAGSADRFVYVWDTVTKKILYKLPGHNGSVNDVDFHPSEPILMSCSSDKQIYLGELFAG</sequence>
<gene>
    <name evidence="7" type="primary">LOC100199715</name>
</gene>
<feature type="repeat" description="WD" evidence="5">
    <location>
        <begin position="67"/>
        <end position="100"/>
    </location>
</feature>
<evidence type="ECO:0000256" key="2">
    <source>
        <dbReference type="ARBA" id="ARBA00022664"/>
    </source>
</evidence>
<dbReference type="PROSITE" id="PS00678">
    <property type="entry name" value="WD_REPEATS_1"/>
    <property type="match status" value="1"/>
</dbReference>
<name>A0ABM4BRN9_HYDVU</name>
<dbReference type="Gene3D" id="2.130.10.10">
    <property type="entry name" value="YVTN repeat-like/Quinoprotein amine dehydrogenase"/>
    <property type="match status" value="1"/>
</dbReference>
<dbReference type="InterPro" id="IPR020472">
    <property type="entry name" value="WD40_PAC1"/>
</dbReference>
<evidence type="ECO:0000256" key="5">
    <source>
        <dbReference type="PROSITE-ProRule" id="PRU00221"/>
    </source>
</evidence>
<keyword evidence="2" id="KW-0507">mRNA processing</keyword>
<dbReference type="PANTHER" id="PTHR44006">
    <property type="entry name" value="U5 SMALL NUCLEAR RIBONUCLEOPROTEIN 40 KDA PROTEIN"/>
    <property type="match status" value="1"/>
</dbReference>
<dbReference type="InterPro" id="IPR019775">
    <property type="entry name" value="WD40_repeat_CS"/>
</dbReference>